<organism evidence="2 3">
    <name type="scientific">Flavobacterium flavipigmentatum</name>
    <dbReference type="NCBI Taxonomy" id="2893884"/>
    <lineage>
        <taxon>Bacteria</taxon>
        <taxon>Pseudomonadati</taxon>
        <taxon>Bacteroidota</taxon>
        <taxon>Flavobacteriia</taxon>
        <taxon>Flavobacteriales</taxon>
        <taxon>Flavobacteriaceae</taxon>
        <taxon>Flavobacterium</taxon>
    </lineage>
</organism>
<dbReference type="InterPro" id="IPR011335">
    <property type="entry name" value="Restrct_endonuc-II-like"/>
</dbReference>
<dbReference type="Proteomes" id="UP001278738">
    <property type="component" value="Unassembled WGS sequence"/>
</dbReference>
<dbReference type="Proteomes" id="UP001270053">
    <property type="component" value="Unassembled WGS sequence"/>
</dbReference>
<dbReference type="RefSeq" id="WP_229973447.1">
    <property type="nucleotide sequence ID" value="NZ_CP087133.1"/>
</dbReference>
<keyword evidence="4" id="KW-1185">Reference proteome</keyword>
<dbReference type="SUPFAM" id="SSF52980">
    <property type="entry name" value="Restriction endonuclease-like"/>
    <property type="match status" value="1"/>
</dbReference>
<dbReference type="AlphaFoldDB" id="A0AAJ2SEZ9"/>
<dbReference type="EMBL" id="JAWXVG010000002">
    <property type="protein sequence ID" value="MDX6181872.1"/>
    <property type="molecule type" value="Genomic_DNA"/>
</dbReference>
<reference evidence="2 4" key="1">
    <citation type="submission" date="2023-11" db="EMBL/GenBank/DDBJ databases">
        <title>Unpublished Manusciprt.</title>
        <authorList>
            <person name="Saticioglu I.B."/>
            <person name="Ay H."/>
            <person name="Ajmi N."/>
            <person name="Altun S."/>
            <person name="Duman M."/>
        </authorList>
    </citation>
    <scope>NUCLEOTIDE SEQUENCE</scope>
    <source>
        <strain evidence="1 4">Fl-33</strain>
        <strain evidence="2">Fl-77</strain>
    </source>
</reference>
<sequence length="305" mass="35555">MPKIQKISPQALIALKDALSNIYWKKKELRQFIELTMENPYIVSTIDWQENPKSESVSLLIDRMIARQDLYQNDLLKLLQEVSNFNDFSHLKYWDEKGDLTKRAKDCVLKLRNQTKGYFDAIEELKKAEERRENNIEKVKKTIYFAEKLNDLKLTFFEIANNSNHQQRGFQLEKLLNEMFRLFDLDPKASFKIIGEQIDGSFTFDSHDYLLEAKWQKDPINASDLYVFGSKIAGKLKNTLGLFISLDGFSNESTQTSNPVVKSMILMDGQDLMYILDGRISLNEMIFIKKRHASDTGEIYHKIAN</sequence>
<protein>
    <recommendedName>
        <fullName evidence="5">Restriction endonuclease type IV Mrr domain-containing protein</fullName>
    </recommendedName>
</protein>
<comment type="caution">
    <text evidence="2">The sequence shown here is derived from an EMBL/GenBank/DDBJ whole genome shotgun (WGS) entry which is preliminary data.</text>
</comment>
<evidence type="ECO:0008006" key="5">
    <source>
        <dbReference type="Google" id="ProtNLM"/>
    </source>
</evidence>
<dbReference type="EMBL" id="JAWXVH010000002">
    <property type="protein sequence ID" value="MDX6185094.1"/>
    <property type="molecule type" value="Genomic_DNA"/>
</dbReference>
<evidence type="ECO:0000313" key="1">
    <source>
        <dbReference type="EMBL" id="MDX6181872.1"/>
    </source>
</evidence>
<evidence type="ECO:0000313" key="2">
    <source>
        <dbReference type="EMBL" id="MDX6185094.1"/>
    </source>
</evidence>
<accession>A0AAJ2SEZ9</accession>
<gene>
    <name evidence="1" type="ORF">SGQ18_06865</name>
    <name evidence="2" type="ORF">SGQ44_04970</name>
</gene>
<evidence type="ECO:0000313" key="3">
    <source>
        <dbReference type="Proteomes" id="UP001270053"/>
    </source>
</evidence>
<proteinExistence type="predicted"/>
<evidence type="ECO:0000313" key="4">
    <source>
        <dbReference type="Proteomes" id="UP001278738"/>
    </source>
</evidence>
<name>A0AAJ2SEZ9_9FLAO</name>